<dbReference type="InterPro" id="IPR036069">
    <property type="entry name" value="DUF34/NIF3_sf"/>
</dbReference>
<dbReference type="EC" id="3.5.4.16" evidence="1"/>
<keyword evidence="1" id="KW-0378">Hydrolase</keyword>
<dbReference type="GO" id="GO:0003934">
    <property type="term" value="F:GTP cyclohydrolase I activity"/>
    <property type="evidence" value="ECO:0007669"/>
    <property type="project" value="UniProtKB-EC"/>
</dbReference>
<evidence type="ECO:0000313" key="2">
    <source>
        <dbReference type="Proteomes" id="UP000196573"/>
    </source>
</evidence>
<dbReference type="Proteomes" id="UP000196573">
    <property type="component" value="Unassembled WGS sequence"/>
</dbReference>
<accession>A0A1X7AQF3</accession>
<dbReference type="AlphaFoldDB" id="A0A1X7AQF3"/>
<dbReference type="FunFam" id="3.30.70.120:FF:000006">
    <property type="entry name" value="GTP cyclohydrolase 1 type 2 homolog"/>
    <property type="match status" value="1"/>
</dbReference>
<protein>
    <submittedName>
        <fullName evidence="1">Putative GTP cyclohydrolase 1 type 2</fullName>
        <ecNumber evidence="1">3.5.4.16</ecNumber>
    </submittedName>
</protein>
<keyword evidence="2" id="KW-1185">Reference proteome</keyword>
<evidence type="ECO:0000313" key="1">
    <source>
        <dbReference type="EMBL" id="SMA50551.1"/>
    </source>
</evidence>
<reference evidence="1 2" key="1">
    <citation type="submission" date="2017-03" db="EMBL/GenBank/DDBJ databases">
        <authorList>
            <person name="Afonso C.L."/>
            <person name="Miller P.J."/>
            <person name="Scott M.A."/>
            <person name="Spackman E."/>
            <person name="Goraichik I."/>
            <person name="Dimitrov K.M."/>
            <person name="Suarez D.L."/>
            <person name="Swayne D.E."/>
        </authorList>
    </citation>
    <scope>NUCLEOTIDE SEQUENCE [LARGE SCALE GENOMIC DNA]</scope>
    <source>
        <strain evidence="1">SB41UT1</strain>
    </source>
</reference>
<dbReference type="PANTHER" id="PTHR41774:SF1">
    <property type="entry name" value="NGG1P INTERACTING FACTOR NIF3"/>
    <property type="match status" value="1"/>
</dbReference>
<organism evidence="1 2">
    <name type="scientific">Parendozoicomonas haliclonae</name>
    <dbReference type="NCBI Taxonomy" id="1960125"/>
    <lineage>
        <taxon>Bacteria</taxon>
        <taxon>Pseudomonadati</taxon>
        <taxon>Pseudomonadota</taxon>
        <taxon>Gammaproteobacteria</taxon>
        <taxon>Oceanospirillales</taxon>
        <taxon>Endozoicomonadaceae</taxon>
        <taxon>Parendozoicomonas</taxon>
    </lineage>
</organism>
<dbReference type="EMBL" id="FWPT01000013">
    <property type="protein sequence ID" value="SMA50551.1"/>
    <property type="molecule type" value="Genomic_DNA"/>
</dbReference>
<dbReference type="InterPro" id="IPR015867">
    <property type="entry name" value="N-reg_PII/ATP_PRibTrfase_C"/>
</dbReference>
<sequence length="114" mass="12536">MSLASQTTLYKMCFFVPEENLENVKAAVFSAGAGHIGDYDNCCWQTKGVGQFRPLAGSDPHIGSHGEVEQVVEYKVELVCEEHALEAAITALKTAHPYETPAYEVWALDSRSLM</sequence>
<dbReference type="Gene3D" id="3.30.70.120">
    <property type="match status" value="1"/>
</dbReference>
<dbReference type="PANTHER" id="PTHR41774">
    <property type="match status" value="1"/>
</dbReference>
<name>A0A1X7AQF3_9GAMM</name>
<dbReference type="SUPFAM" id="SSF102705">
    <property type="entry name" value="NIF3 (NGG1p interacting factor 3)-like"/>
    <property type="match status" value="1"/>
</dbReference>
<proteinExistence type="predicted"/>
<gene>
    <name evidence="1" type="ORF">EHSB41UT_04362</name>
</gene>